<sequence length="84" mass="9345">MQITLKLYAHLGDLLPANSKQNKAEIEVPESISLNELIDRFQIPRPMAHLVLVNGLFVCDRDRDQPFALKPKDAVAIWPPVAGG</sequence>
<reference evidence="1 2" key="1">
    <citation type="submission" date="2017-02" db="EMBL/GenBank/DDBJ databases">
        <authorList>
            <person name="Peterson S.W."/>
        </authorList>
    </citation>
    <scope>NUCLEOTIDE SEQUENCE [LARGE SCALE GENOMIC DNA]</scope>
    <source>
        <strain evidence="1 2">ATCC 49788</strain>
    </source>
</reference>
<dbReference type="AlphaFoldDB" id="A0A1T4VXP9"/>
<dbReference type="RefSeq" id="WP_078921062.1">
    <property type="nucleotide sequence ID" value="NZ_FUYB01000002.1"/>
</dbReference>
<dbReference type="Pfam" id="PF02597">
    <property type="entry name" value="ThiS"/>
    <property type="match status" value="1"/>
</dbReference>
<organism evidence="1 2">
    <name type="scientific">Thiothrix eikelboomii</name>
    <dbReference type="NCBI Taxonomy" id="92487"/>
    <lineage>
        <taxon>Bacteria</taxon>
        <taxon>Pseudomonadati</taxon>
        <taxon>Pseudomonadota</taxon>
        <taxon>Gammaproteobacteria</taxon>
        <taxon>Thiotrichales</taxon>
        <taxon>Thiotrichaceae</taxon>
        <taxon>Thiothrix</taxon>
    </lineage>
</organism>
<evidence type="ECO:0000313" key="2">
    <source>
        <dbReference type="Proteomes" id="UP000190460"/>
    </source>
</evidence>
<evidence type="ECO:0000313" key="1">
    <source>
        <dbReference type="EMBL" id="SKA69763.1"/>
    </source>
</evidence>
<dbReference type="EMBL" id="FUYB01000002">
    <property type="protein sequence ID" value="SKA69763.1"/>
    <property type="molecule type" value="Genomic_DNA"/>
</dbReference>
<dbReference type="Proteomes" id="UP000190460">
    <property type="component" value="Unassembled WGS sequence"/>
</dbReference>
<accession>A0A1T4VXP9</accession>
<dbReference type="InterPro" id="IPR012675">
    <property type="entry name" value="Beta-grasp_dom_sf"/>
</dbReference>
<proteinExistence type="predicted"/>
<dbReference type="CDD" id="cd17040">
    <property type="entry name" value="Ubl_MoaD_like"/>
    <property type="match status" value="1"/>
</dbReference>
<dbReference type="Gene3D" id="3.10.20.30">
    <property type="match status" value="1"/>
</dbReference>
<dbReference type="InterPro" id="IPR016155">
    <property type="entry name" value="Mopterin_synth/thiamin_S_b"/>
</dbReference>
<protein>
    <submittedName>
        <fullName evidence="1">Molybdopterin converting factor, small subunit</fullName>
    </submittedName>
</protein>
<gene>
    <name evidence="1" type="ORF">SAMN02745130_00576</name>
</gene>
<dbReference type="OrthoDB" id="7860782at2"/>
<keyword evidence="2" id="KW-1185">Reference proteome</keyword>
<dbReference type="STRING" id="92487.SAMN02745130_00576"/>
<dbReference type="SUPFAM" id="SSF54285">
    <property type="entry name" value="MoaD/ThiS"/>
    <property type="match status" value="1"/>
</dbReference>
<name>A0A1T4VXP9_9GAMM</name>
<dbReference type="InterPro" id="IPR003749">
    <property type="entry name" value="ThiS/MoaD-like"/>
</dbReference>